<proteinExistence type="predicted"/>
<name>A0A0F9NYQ3_9ZZZZ</name>
<keyword evidence="4" id="KW-0408">Iron</keyword>
<evidence type="ECO:0000256" key="3">
    <source>
        <dbReference type="ARBA" id="ARBA00022723"/>
    </source>
</evidence>
<dbReference type="InterPro" id="IPR007197">
    <property type="entry name" value="rSAM"/>
</dbReference>
<dbReference type="PROSITE" id="PS50819">
    <property type="entry name" value="INTEIN_ENDONUCLEASE"/>
    <property type="match status" value="1"/>
</dbReference>
<dbReference type="PANTHER" id="PTHR42836:SF1">
    <property type="entry name" value="7-CARBOXY-7-DEAZAGUANINE SYNTHASE"/>
    <property type="match status" value="1"/>
</dbReference>
<protein>
    <recommendedName>
        <fullName evidence="6">DOD-type homing endonuclease domain-containing protein</fullName>
    </recommendedName>
</protein>
<dbReference type="Pfam" id="PF04055">
    <property type="entry name" value="Radical_SAM"/>
    <property type="match status" value="1"/>
</dbReference>
<dbReference type="GO" id="GO:0051539">
    <property type="term" value="F:4 iron, 4 sulfur cluster binding"/>
    <property type="evidence" value="ECO:0007669"/>
    <property type="project" value="UniProtKB-KW"/>
</dbReference>
<feature type="domain" description="DOD-type homing endonuclease" evidence="6">
    <location>
        <begin position="8"/>
        <end position="133"/>
    </location>
</feature>
<dbReference type="AlphaFoldDB" id="A0A0F9NYQ3"/>
<evidence type="ECO:0000256" key="2">
    <source>
        <dbReference type="ARBA" id="ARBA00022691"/>
    </source>
</evidence>
<gene>
    <name evidence="7" type="ORF">LCGC14_0909600</name>
</gene>
<dbReference type="Gene3D" id="3.10.28.10">
    <property type="entry name" value="Homing endonucleases"/>
    <property type="match status" value="1"/>
</dbReference>
<accession>A0A0F9NYQ3</accession>
<dbReference type="InterPro" id="IPR058240">
    <property type="entry name" value="rSAM_sf"/>
</dbReference>
<dbReference type="SFLD" id="SFLDS00029">
    <property type="entry name" value="Radical_SAM"/>
    <property type="match status" value="1"/>
</dbReference>
<evidence type="ECO:0000313" key="7">
    <source>
        <dbReference type="EMBL" id="KKN22989.1"/>
    </source>
</evidence>
<dbReference type="GO" id="GO:0004519">
    <property type="term" value="F:endonuclease activity"/>
    <property type="evidence" value="ECO:0007669"/>
    <property type="project" value="InterPro"/>
</dbReference>
<evidence type="ECO:0000256" key="5">
    <source>
        <dbReference type="ARBA" id="ARBA00023014"/>
    </source>
</evidence>
<dbReference type="GO" id="GO:0046872">
    <property type="term" value="F:metal ion binding"/>
    <property type="evidence" value="ECO:0007669"/>
    <property type="project" value="UniProtKB-KW"/>
</dbReference>
<dbReference type="InterPro" id="IPR027434">
    <property type="entry name" value="Homing_endonucl"/>
</dbReference>
<dbReference type="InterPro" id="IPR004042">
    <property type="entry name" value="Intein_endonuc_central"/>
</dbReference>
<dbReference type="Pfam" id="PF14528">
    <property type="entry name" value="LAGLIDADG_3"/>
    <property type="match status" value="1"/>
</dbReference>
<sequence length="426" mass="49992">MKISEAYVFGRWLGDGTKESSSLEIARSESRIDEMETIANMIHKPFCHTNSSCTRFQDAYKLKKEFYRIYSIIINQDVKLLFNIKESFAIIAGFLESDGSIDNHSKNKIKIVLHNNDKNLLYFLQNLLKNAGIICYIKESYGLKTNYGRDKCCRLHINNNLCLYYLFHMLLPYLLSKDKKNRINDWLKFYDDYHQSLKLNFSEKFISIEGEGRDMGRLKLFLRVRGCPFSCGYCDTKYSIGSRGMSNYKAPTLRQIINDVRNFGYFSEIEFTGGSPEWFPQKIGYLLVYFKIHFNSRITMQCSGGIYSEKNQALFTLSDINSFDCKDLREKVPFIIDKLYVREKDEIKFLVCDDLSYQFVKNKLKEFKDLKCQFIISVVTEENKDDLESLNLLIDKIKHDNDFPKQNVRLMVREHILLYGKGKRGI</sequence>
<comment type="caution">
    <text evidence="7">The sequence shown here is derived from an EMBL/GenBank/DDBJ whole genome shotgun (WGS) entry which is preliminary data.</text>
</comment>
<reference evidence="7" key="1">
    <citation type="journal article" date="2015" name="Nature">
        <title>Complex archaea that bridge the gap between prokaryotes and eukaryotes.</title>
        <authorList>
            <person name="Spang A."/>
            <person name="Saw J.H."/>
            <person name="Jorgensen S.L."/>
            <person name="Zaremba-Niedzwiedzka K."/>
            <person name="Martijn J."/>
            <person name="Lind A.E."/>
            <person name="van Eijk R."/>
            <person name="Schleper C."/>
            <person name="Guy L."/>
            <person name="Ettema T.J."/>
        </authorList>
    </citation>
    <scope>NUCLEOTIDE SEQUENCE</scope>
</reference>
<evidence type="ECO:0000259" key="6">
    <source>
        <dbReference type="PROSITE" id="PS50819"/>
    </source>
</evidence>
<dbReference type="PANTHER" id="PTHR42836">
    <property type="entry name" value="7-CARBOXY-7-DEAZAGUANINE SYNTHASE"/>
    <property type="match status" value="1"/>
</dbReference>
<keyword evidence="5" id="KW-0411">Iron-sulfur</keyword>
<keyword evidence="3" id="KW-0479">Metal-binding</keyword>
<keyword evidence="1" id="KW-0004">4Fe-4S</keyword>
<dbReference type="InterPro" id="IPR013785">
    <property type="entry name" value="Aldolase_TIM"/>
</dbReference>
<evidence type="ECO:0000256" key="4">
    <source>
        <dbReference type="ARBA" id="ARBA00023004"/>
    </source>
</evidence>
<dbReference type="EMBL" id="LAZR01003013">
    <property type="protein sequence ID" value="KKN22989.1"/>
    <property type="molecule type" value="Genomic_DNA"/>
</dbReference>
<dbReference type="SUPFAM" id="SSF102114">
    <property type="entry name" value="Radical SAM enzymes"/>
    <property type="match status" value="1"/>
</dbReference>
<dbReference type="Gene3D" id="3.20.20.70">
    <property type="entry name" value="Aldolase class I"/>
    <property type="match status" value="1"/>
</dbReference>
<dbReference type="InterPro" id="IPR004860">
    <property type="entry name" value="LAGLIDADG_dom"/>
</dbReference>
<organism evidence="7">
    <name type="scientific">marine sediment metagenome</name>
    <dbReference type="NCBI Taxonomy" id="412755"/>
    <lineage>
        <taxon>unclassified sequences</taxon>
        <taxon>metagenomes</taxon>
        <taxon>ecological metagenomes</taxon>
    </lineage>
</organism>
<evidence type="ECO:0000256" key="1">
    <source>
        <dbReference type="ARBA" id="ARBA00022485"/>
    </source>
</evidence>
<keyword evidence="2" id="KW-0949">S-adenosyl-L-methionine</keyword>
<dbReference type="SUPFAM" id="SSF55608">
    <property type="entry name" value="Homing endonucleases"/>
    <property type="match status" value="1"/>
</dbReference>